<reference evidence="1" key="1">
    <citation type="submission" date="2021-01" db="EMBL/GenBank/DDBJ databases">
        <title>Chromosome-level genome assembly of a human fungal pathogen reveals clustering of transcriptionally co-regulated genes.</title>
        <authorList>
            <person name="Voorhies M."/>
            <person name="Cohen S."/>
            <person name="Shea T.P."/>
            <person name="Petrus S."/>
            <person name="Munoz J.F."/>
            <person name="Poplawski S."/>
            <person name="Goldman W.E."/>
            <person name="Michael T."/>
            <person name="Cuomo C.A."/>
            <person name="Sil A."/>
            <person name="Beyhan S."/>
        </authorList>
    </citation>
    <scope>NUCLEOTIDE SEQUENCE</scope>
    <source>
        <strain evidence="1">WU24</strain>
    </source>
</reference>
<organism evidence="1 2">
    <name type="scientific">Ajellomyces capsulatus</name>
    <name type="common">Darling's disease fungus</name>
    <name type="synonym">Histoplasma capsulatum</name>
    <dbReference type="NCBI Taxonomy" id="5037"/>
    <lineage>
        <taxon>Eukaryota</taxon>
        <taxon>Fungi</taxon>
        <taxon>Dikarya</taxon>
        <taxon>Ascomycota</taxon>
        <taxon>Pezizomycotina</taxon>
        <taxon>Eurotiomycetes</taxon>
        <taxon>Eurotiomycetidae</taxon>
        <taxon>Onygenales</taxon>
        <taxon>Ajellomycetaceae</taxon>
        <taxon>Histoplasma</taxon>
    </lineage>
</organism>
<dbReference type="OrthoDB" id="10599218at2759"/>
<dbReference type="EMBL" id="CP069116">
    <property type="protein sequence ID" value="QSS66557.1"/>
    <property type="molecule type" value="Genomic_DNA"/>
</dbReference>
<gene>
    <name evidence="1" type="ORF">I7I51_02745</name>
</gene>
<dbReference type="VEuPathDB" id="FungiDB:I7I51_02745"/>
<sequence length="109" mass="12112">MELLRRTCERGVHVRGAGSTPHTIKRKAEVERSPVLVRFKHGQIPIEGISSFCGFGQSFLVVVDTFRVLEVKAESAIPLLNTTIPRRIPANSRLVFCTPVAAFQPQKSQ</sequence>
<proteinExistence type="predicted"/>
<protein>
    <submittedName>
        <fullName evidence="1">Uncharacterized protein</fullName>
    </submittedName>
</protein>
<name>A0A8A1MR71_AJECA</name>
<accession>A0A8A1MR71</accession>
<dbReference type="AlphaFoldDB" id="A0A8A1MR71"/>
<evidence type="ECO:0000313" key="2">
    <source>
        <dbReference type="Proteomes" id="UP000663671"/>
    </source>
</evidence>
<evidence type="ECO:0000313" key="1">
    <source>
        <dbReference type="EMBL" id="QSS66557.1"/>
    </source>
</evidence>
<dbReference type="Proteomes" id="UP000663671">
    <property type="component" value="Chromosome 6"/>
</dbReference>